<keyword evidence="1" id="KW-0863">Zinc-finger</keyword>
<dbReference type="EMBL" id="VDMD01000031">
    <property type="protein sequence ID" value="TRM59055.1"/>
    <property type="molecule type" value="Genomic_DNA"/>
</dbReference>
<proteinExistence type="predicted"/>
<accession>A0A550C2M9</accession>
<dbReference type="SMART" id="SM00355">
    <property type="entry name" value="ZnF_C2H2"/>
    <property type="match status" value="2"/>
</dbReference>
<dbReference type="Proteomes" id="UP000320762">
    <property type="component" value="Unassembled WGS sequence"/>
</dbReference>
<feature type="region of interest" description="Disordered" evidence="2">
    <location>
        <begin position="45"/>
        <end position="73"/>
    </location>
</feature>
<dbReference type="Gene3D" id="3.30.160.60">
    <property type="entry name" value="Classic Zinc Finger"/>
    <property type="match status" value="1"/>
</dbReference>
<sequence>MSIIPLTGFGYGRQSIDDILRWAQDSPTRTSFSFSDLPQVDLKRRDSQTLQRHGSQTLQKHGSQTLQRHGSQTLQRRASQHLARRNSQRLVARRSFVVQRRPSSSAIIAPAAPSRRPSLSGRKPSLSGRKSISRKRSLSVRIPSFTTLWSAAYVPPSPHARASFCDFSVPLDGAVLDQFDARHEEGIRACMEAACADGRRAPRMDAEHGASANAGRTAPVDVGFMDMGYAEEQFYEDLPSYVYSFESDFMVGGDKAGNDIRLDAQEATVAQETSVPPRLTAIKEEEVEEVDADAFEQEIDQSLAQRPSDNVEGNLADARFDMTASTSTSAAFTSNATASTPTVAALKTPEKQRKSWIKSKKPWSKSKLARRKRSPSFHLTASPADIFGISPNGVYSYEQQSYAYNLQAFYAHNLSGQRRRESVDALPTVGGEDNESHVTGAHHVDIPEEDDERDDAPPPRRRRPSPPSESNGSDDEYIDDDYYTPRTPKHRRFPSSALATPTPRSRKSHPASYRSPIAHRPFPCSYPGCGHACINRNDLGRHMLKHVPAAWACYACGQQFTRKDALVRHVDKNARTAASCKARHLARAKELGLGLRPYDPFPKGWEEM</sequence>
<dbReference type="STRING" id="97359.A0A550C2M9"/>
<evidence type="ECO:0000256" key="1">
    <source>
        <dbReference type="PROSITE-ProRule" id="PRU00042"/>
    </source>
</evidence>
<dbReference type="InterPro" id="IPR013087">
    <property type="entry name" value="Znf_C2H2_type"/>
</dbReference>
<feature type="compositionally biased region" description="Basic residues" evidence="2">
    <location>
        <begin position="354"/>
        <end position="375"/>
    </location>
</feature>
<feature type="region of interest" description="Disordered" evidence="2">
    <location>
        <begin position="103"/>
        <end position="133"/>
    </location>
</feature>
<keyword evidence="5" id="KW-1185">Reference proteome</keyword>
<dbReference type="OrthoDB" id="10261408at2759"/>
<reference evidence="4 5" key="1">
    <citation type="journal article" date="2019" name="New Phytol.">
        <title>Comparative genomics reveals unique wood-decay strategies and fruiting body development in the Schizophyllaceae.</title>
        <authorList>
            <person name="Almasi E."/>
            <person name="Sahu N."/>
            <person name="Krizsan K."/>
            <person name="Balint B."/>
            <person name="Kovacs G.M."/>
            <person name="Kiss B."/>
            <person name="Cseklye J."/>
            <person name="Drula E."/>
            <person name="Henrissat B."/>
            <person name="Nagy I."/>
            <person name="Chovatia M."/>
            <person name="Adam C."/>
            <person name="LaButti K."/>
            <person name="Lipzen A."/>
            <person name="Riley R."/>
            <person name="Grigoriev I.V."/>
            <person name="Nagy L.G."/>
        </authorList>
    </citation>
    <scope>NUCLEOTIDE SEQUENCE [LARGE SCALE GENOMIC DNA]</scope>
    <source>
        <strain evidence="4 5">NL-1724</strain>
    </source>
</reference>
<evidence type="ECO:0000313" key="5">
    <source>
        <dbReference type="Proteomes" id="UP000320762"/>
    </source>
</evidence>
<keyword evidence="1" id="KW-0479">Metal-binding</keyword>
<evidence type="ECO:0000256" key="2">
    <source>
        <dbReference type="SAM" id="MobiDB-lite"/>
    </source>
</evidence>
<feature type="region of interest" description="Disordered" evidence="2">
    <location>
        <begin position="347"/>
        <end position="376"/>
    </location>
</feature>
<feature type="compositionally biased region" description="Low complexity" evidence="2">
    <location>
        <begin position="103"/>
        <end position="118"/>
    </location>
</feature>
<organism evidence="4 5">
    <name type="scientific">Schizophyllum amplum</name>
    <dbReference type="NCBI Taxonomy" id="97359"/>
    <lineage>
        <taxon>Eukaryota</taxon>
        <taxon>Fungi</taxon>
        <taxon>Dikarya</taxon>
        <taxon>Basidiomycota</taxon>
        <taxon>Agaricomycotina</taxon>
        <taxon>Agaricomycetes</taxon>
        <taxon>Agaricomycetidae</taxon>
        <taxon>Agaricales</taxon>
        <taxon>Schizophyllaceae</taxon>
        <taxon>Schizophyllum</taxon>
    </lineage>
</organism>
<name>A0A550C2M9_9AGAR</name>
<gene>
    <name evidence="4" type="ORF">BD626DRAFT_174961</name>
</gene>
<protein>
    <recommendedName>
        <fullName evidence="3">C2H2-type domain-containing protein</fullName>
    </recommendedName>
</protein>
<dbReference type="GO" id="GO:0008270">
    <property type="term" value="F:zinc ion binding"/>
    <property type="evidence" value="ECO:0007669"/>
    <property type="project" value="UniProtKB-KW"/>
</dbReference>
<comment type="caution">
    <text evidence="4">The sequence shown here is derived from an EMBL/GenBank/DDBJ whole genome shotgun (WGS) entry which is preliminary data.</text>
</comment>
<feature type="compositionally biased region" description="Polar residues" evidence="2">
    <location>
        <begin position="48"/>
        <end position="73"/>
    </location>
</feature>
<dbReference type="SUPFAM" id="SSF57667">
    <property type="entry name" value="beta-beta-alpha zinc fingers"/>
    <property type="match status" value="1"/>
</dbReference>
<feature type="domain" description="C2H2-type" evidence="3">
    <location>
        <begin position="551"/>
        <end position="569"/>
    </location>
</feature>
<evidence type="ECO:0000313" key="4">
    <source>
        <dbReference type="EMBL" id="TRM59055.1"/>
    </source>
</evidence>
<evidence type="ECO:0000259" key="3">
    <source>
        <dbReference type="PROSITE" id="PS50157"/>
    </source>
</evidence>
<feature type="compositionally biased region" description="Acidic residues" evidence="2">
    <location>
        <begin position="472"/>
        <end position="482"/>
    </location>
</feature>
<dbReference type="PROSITE" id="PS50157">
    <property type="entry name" value="ZINC_FINGER_C2H2_2"/>
    <property type="match status" value="1"/>
</dbReference>
<dbReference type="AlphaFoldDB" id="A0A550C2M9"/>
<feature type="region of interest" description="Disordered" evidence="2">
    <location>
        <begin position="421"/>
        <end position="514"/>
    </location>
</feature>
<keyword evidence="1" id="KW-0862">Zinc</keyword>
<dbReference type="InterPro" id="IPR036236">
    <property type="entry name" value="Znf_C2H2_sf"/>
</dbReference>